<gene>
    <name evidence="2" type="ORF">FAB82_04685</name>
</gene>
<feature type="signal peptide" evidence="1">
    <location>
        <begin position="1"/>
        <end position="24"/>
    </location>
</feature>
<dbReference type="RefSeq" id="WP_136533386.1">
    <property type="nucleotide sequence ID" value="NZ_STGY01000017.1"/>
</dbReference>
<keyword evidence="1" id="KW-0732">Signal</keyword>
<dbReference type="AlphaFoldDB" id="A0A4S8QDT7"/>
<evidence type="ECO:0000256" key="1">
    <source>
        <dbReference type="SAM" id="SignalP"/>
    </source>
</evidence>
<evidence type="ECO:0000313" key="3">
    <source>
        <dbReference type="Proteomes" id="UP000308760"/>
    </source>
</evidence>
<sequence>MSMNSMLKKNVRRVSAMLAGLAMAATLTGLTVAGAASAAPASDTAAPAAAPIYFGAYILKSECLEVARQYEEEVHSDINAWCVRGNNDGRIVWKGYYEFV</sequence>
<evidence type="ECO:0000313" key="2">
    <source>
        <dbReference type="EMBL" id="THV42747.1"/>
    </source>
</evidence>
<dbReference type="Proteomes" id="UP000308760">
    <property type="component" value="Unassembled WGS sequence"/>
</dbReference>
<proteinExistence type="predicted"/>
<keyword evidence="3" id="KW-1185">Reference proteome</keyword>
<feature type="chain" id="PRO_5039423141" evidence="1">
    <location>
        <begin position="25"/>
        <end position="100"/>
    </location>
</feature>
<reference evidence="3" key="1">
    <citation type="submission" date="2019-04" db="EMBL/GenBank/DDBJ databases">
        <title>Nocardioides xinjiangensis sp. nov.</title>
        <authorList>
            <person name="Liu S."/>
        </authorList>
    </citation>
    <scope>NUCLEOTIDE SEQUENCE [LARGE SCALE GENOMIC DNA]</scope>
    <source>
        <strain evidence="3">18</strain>
    </source>
</reference>
<name>A0A4S8QDT7_9ACTN</name>
<comment type="caution">
    <text evidence="2">The sequence shown here is derived from an EMBL/GenBank/DDBJ whole genome shotgun (WGS) entry which is preliminary data.</text>
</comment>
<reference evidence="2 3" key="2">
    <citation type="submission" date="2019-05" db="EMBL/GenBank/DDBJ databases">
        <title>Glycomyces buryatensis sp. nov.</title>
        <authorList>
            <person name="Nikitina E."/>
        </authorList>
    </citation>
    <scope>NUCLEOTIDE SEQUENCE [LARGE SCALE GENOMIC DNA]</scope>
    <source>
        <strain evidence="2 3">18</strain>
    </source>
</reference>
<dbReference type="EMBL" id="STGY01000017">
    <property type="protein sequence ID" value="THV42747.1"/>
    <property type="molecule type" value="Genomic_DNA"/>
</dbReference>
<accession>A0A4S8QDT7</accession>
<organism evidence="2 3">
    <name type="scientific">Glycomyces buryatensis</name>
    <dbReference type="NCBI Taxonomy" id="2570927"/>
    <lineage>
        <taxon>Bacteria</taxon>
        <taxon>Bacillati</taxon>
        <taxon>Actinomycetota</taxon>
        <taxon>Actinomycetes</taxon>
        <taxon>Glycomycetales</taxon>
        <taxon>Glycomycetaceae</taxon>
        <taxon>Glycomyces</taxon>
    </lineage>
</organism>
<protein>
    <submittedName>
        <fullName evidence="2">Uncharacterized protein</fullName>
    </submittedName>
</protein>